<gene>
    <name evidence="1" type="ORF">CORC01_02946</name>
</gene>
<dbReference type="RefSeq" id="XP_022478897.1">
    <property type="nucleotide sequence ID" value="XM_022614596.1"/>
</dbReference>
<keyword evidence="2" id="KW-1185">Reference proteome</keyword>
<dbReference type="Proteomes" id="UP000176998">
    <property type="component" value="Unassembled WGS sequence"/>
</dbReference>
<accession>A0A1G4BK97</accession>
<dbReference type="GeneID" id="34556106"/>
<sequence length="75" mass="8409">MPHMRLMETRRWVLTRPGMTAPSVASIITWIIPNASSTIFPFEIMAGTVGLCRRITPTPSSYLSGLDARIRPRSH</sequence>
<dbReference type="EMBL" id="MJBS01000017">
    <property type="protein sequence ID" value="OHF01755.1"/>
    <property type="molecule type" value="Genomic_DNA"/>
</dbReference>
<protein>
    <submittedName>
        <fullName evidence="1">Uncharacterized protein</fullName>
    </submittedName>
</protein>
<reference evidence="1 2" key="1">
    <citation type="submission" date="2016-09" db="EMBL/GenBank/DDBJ databases">
        <authorList>
            <person name="Capua I."/>
            <person name="De Benedictis P."/>
            <person name="Joannis T."/>
            <person name="Lombin L.H."/>
            <person name="Cattoli G."/>
        </authorList>
    </citation>
    <scope>NUCLEOTIDE SEQUENCE [LARGE SCALE GENOMIC DNA]</scope>
    <source>
        <strain evidence="1 2">IMI 309357</strain>
    </source>
</reference>
<dbReference type="AlphaFoldDB" id="A0A1G4BK97"/>
<evidence type="ECO:0000313" key="1">
    <source>
        <dbReference type="EMBL" id="OHF01755.1"/>
    </source>
</evidence>
<organism evidence="1 2">
    <name type="scientific">Colletotrichum orchidophilum</name>
    <dbReference type="NCBI Taxonomy" id="1209926"/>
    <lineage>
        <taxon>Eukaryota</taxon>
        <taxon>Fungi</taxon>
        <taxon>Dikarya</taxon>
        <taxon>Ascomycota</taxon>
        <taxon>Pezizomycotina</taxon>
        <taxon>Sordariomycetes</taxon>
        <taxon>Hypocreomycetidae</taxon>
        <taxon>Glomerellales</taxon>
        <taxon>Glomerellaceae</taxon>
        <taxon>Colletotrichum</taxon>
    </lineage>
</organism>
<comment type="caution">
    <text evidence="1">The sequence shown here is derived from an EMBL/GenBank/DDBJ whole genome shotgun (WGS) entry which is preliminary data.</text>
</comment>
<proteinExistence type="predicted"/>
<name>A0A1G4BK97_9PEZI</name>
<evidence type="ECO:0000313" key="2">
    <source>
        <dbReference type="Proteomes" id="UP000176998"/>
    </source>
</evidence>